<dbReference type="InterPro" id="IPR051494">
    <property type="entry name" value="BSD_domain-containing"/>
</dbReference>
<organism evidence="2">
    <name type="scientific">Spongospora subterranea</name>
    <dbReference type="NCBI Taxonomy" id="70186"/>
    <lineage>
        <taxon>Eukaryota</taxon>
        <taxon>Sar</taxon>
        <taxon>Rhizaria</taxon>
        <taxon>Endomyxa</taxon>
        <taxon>Phytomyxea</taxon>
        <taxon>Plasmodiophorida</taxon>
        <taxon>Plasmodiophoridae</taxon>
        <taxon>Spongospora</taxon>
    </lineage>
</organism>
<proteinExistence type="predicted"/>
<sequence>MGQSVSSSAHPPWIPGPGLRYPKEVEDKIVNLSQSETVFLSPPEEVVHQVFVLEDYYEVIEAALQHDDRLLKQLENLVPSKVSEDDFWKNYFSHVSNLRRSAEAIDVPNAEPKIPSTTIKSLSPPTTLVQINNASEKDIDAALVSYVKTAVTLPPFVLPTKPINWGIIGSPSSEILKALSIKQICNIKASLGPLPGYKVRQHASATDVAVDEAVNGVYVGSCQSDEECIERCKLVLRAGKICFVQSCRPLFLAYDLFKCSPISAIPPLCSQISCNAFGPRWSLCLQMIENGHLGTIGTVQYRLSLSRQATTELTGNSVSPFECTGSVTLYILDLLFGTLQGVHGIATRTVQDDKPLASPFETATAFVFRTESNAVGSAVFNFASKHAEDKLTITGTKGCMTIAVFANEPPAIVIDSKIAAIPNIESLTSSSPSNEECLIRTFIAESGSGIKRSVVDRQRRVGKLVDIILREFYGDRHDYYWTRSETWGR</sequence>
<dbReference type="PANTHER" id="PTHR16019">
    <property type="entry name" value="SYNAPSE-ASSOCIATED PROTEIN"/>
    <property type="match status" value="1"/>
</dbReference>
<name>A0A0H5RMU8_9EUKA</name>
<dbReference type="Pfam" id="PF03909">
    <property type="entry name" value="BSD"/>
    <property type="match status" value="1"/>
</dbReference>
<accession>A0A0H5RMU8</accession>
<dbReference type="InterPro" id="IPR005607">
    <property type="entry name" value="BSD_dom"/>
</dbReference>
<dbReference type="SUPFAM" id="SSF55347">
    <property type="entry name" value="Glyceraldehyde-3-phosphate dehydrogenase-like, C-terminal domain"/>
    <property type="match status" value="1"/>
</dbReference>
<dbReference type="AlphaFoldDB" id="A0A0H5RMU8"/>
<feature type="domain" description="BSD" evidence="1">
    <location>
        <begin position="47"/>
        <end position="99"/>
    </location>
</feature>
<dbReference type="Gene3D" id="1.10.3970.10">
    <property type="entry name" value="BSD domain"/>
    <property type="match status" value="1"/>
</dbReference>
<dbReference type="PANTHER" id="PTHR16019:SF5">
    <property type="entry name" value="BSD DOMAIN-CONTAINING PROTEIN 1"/>
    <property type="match status" value="1"/>
</dbReference>
<dbReference type="PROSITE" id="PS50858">
    <property type="entry name" value="BSD"/>
    <property type="match status" value="1"/>
</dbReference>
<protein>
    <recommendedName>
        <fullName evidence="1">BSD domain-containing protein</fullName>
    </recommendedName>
</protein>
<evidence type="ECO:0000259" key="1">
    <source>
        <dbReference type="PROSITE" id="PS50858"/>
    </source>
</evidence>
<reference evidence="2" key="1">
    <citation type="submission" date="2015-04" db="EMBL/GenBank/DDBJ databases">
        <title>The genome sequence of the plant pathogenic Rhizarian Plasmodiophora brassicae reveals insights in its biotrophic life cycle and the origin of chitin synthesis.</title>
        <authorList>
            <person name="Schwelm A."/>
            <person name="Fogelqvist J."/>
            <person name="Knaust A."/>
            <person name="Julke S."/>
            <person name="Lilja T."/>
            <person name="Dhandapani V."/>
            <person name="Bonilla-Rosso G."/>
            <person name="Karlsson M."/>
            <person name="Shevchenko A."/>
            <person name="Choi S.R."/>
            <person name="Kim H.G."/>
            <person name="Park J.Y."/>
            <person name="Lim Y.P."/>
            <person name="Ludwig-Muller J."/>
            <person name="Dixelius C."/>
        </authorList>
    </citation>
    <scope>NUCLEOTIDE SEQUENCE</scope>
    <source>
        <tissue evidence="2">Potato root galls</tissue>
    </source>
</reference>
<dbReference type="EMBL" id="HACM01009617">
    <property type="protein sequence ID" value="CRZ10059.1"/>
    <property type="molecule type" value="Transcribed_RNA"/>
</dbReference>
<dbReference type="InterPro" id="IPR035925">
    <property type="entry name" value="BSD_dom_sf"/>
</dbReference>
<dbReference type="SUPFAM" id="SSF140383">
    <property type="entry name" value="BSD domain-like"/>
    <property type="match status" value="1"/>
</dbReference>
<dbReference type="Gene3D" id="3.30.360.10">
    <property type="entry name" value="Dihydrodipicolinate Reductase, domain 2"/>
    <property type="match status" value="1"/>
</dbReference>
<dbReference type="GO" id="GO:0005737">
    <property type="term" value="C:cytoplasm"/>
    <property type="evidence" value="ECO:0007669"/>
    <property type="project" value="TreeGrafter"/>
</dbReference>
<evidence type="ECO:0000313" key="2">
    <source>
        <dbReference type="EMBL" id="CRZ10059.1"/>
    </source>
</evidence>
<dbReference type="SMART" id="SM00751">
    <property type="entry name" value="BSD"/>
    <property type="match status" value="1"/>
</dbReference>